<protein>
    <submittedName>
        <fullName evidence="1">Uncharacterized protein</fullName>
    </submittedName>
</protein>
<gene>
    <name evidence="1" type="ORF">EXIGLDRAFT_749334</name>
</gene>
<dbReference type="Proteomes" id="UP000077266">
    <property type="component" value="Unassembled WGS sequence"/>
</dbReference>
<dbReference type="AlphaFoldDB" id="A0A165I9G4"/>
<organism evidence="1 2">
    <name type="scientific">Exidia glandulosa HHB12029</name>
    <dbReference type="NCBI Taxonomy" id="1314781"/>
    <lineage>
        <taxon>Eukaryota</taxon>
        <taxon>Fungi</taxon>
        <taxon>Dikarya</taxon>
        <taxon>Basidiomycota</taxon>
        <taxon>Agaricomycotina</taxon>
        <taxon>Agaricomycetes</taxon>
        <taxon>Auriculariales</taxon>
        <taxon>Exidiaceae</taxon>
        <taxon>Exidia</taxon>
    </lineage>
</organism>
<name>A0A165I9G4_EXIGL</name>
<dbReference type="InParanoid" id="A0A165I9G4"/>
<reference evidence="1 2" key="1">
    <citation type="journal article" date="2016" name="Mol. Biol. Evol.">
        <title>Comparative Genomics of Early-Diverging Mushroom-Forming Fungi Provides Insights into the Origins of Lignocellulose Decay Capabilities.</title>
        <authorList>
            <person name="Nagy L.G."/>
            <person name="Riley R."/>
            <person name="Tritt A."/>
            <person name="Adam C."/>
            <person name="Daum C."/>
            <person name="Floudas D."/>
            <person name="Sun H."/>
            <person name="Yadav J.S."/>
            <person name="Pangilinan J."/>
            <person name="Larsson K.H."/>
            <person name="Matsuura K."/>
            <person name="Barry K."/>
            <person name="Labutti K."/>
            <person name="Kuo R."/>
            <person name="Ohm R.A."/>
            <person name="Bhattacharya S.S."/>
            <person name="Shirouzu T."/>
            <person name="Yoshinaga Y."/>
            <person name="Martin F.M."/>
            <person name="Grigoriev I.V."/>
            <person name="Hibbett D.S."/>
        </authorList>
    </citation>
    <scope>NUCLEOTIDE SEQUENCE [LARGE SCALE GENOMIC DNA]</scope>
    <source>
        <strain evidence="1 2">HHB12029</strain>
    </source>
</reference>
<dbReference type="EMBL" id="KV425996">
    <property type="protein sequence ID" value="KZV93086.1"/>
    <property type="molecule type" value="Genomic_DNA"/>
</dbReference>
<evidence type="ECO:0000313" key="2">
    <source>
        <dbReference type="Proteomes" id="UP000077266"/>
    </source>
</evidence>
<dbReference type="OrthoDB" id="3041043at2759"/>
<dbReference type="STRING" id="1314781.A0A165I9G4"/>
<sequence length="290" mass="32947">MYPKSDMDIYVFPLDAEVVGHWLIARGYQFVPWSADTPEKTFEKALAEMDPLIESVTPAAARERELYGIPNVRDVFTFKKRLHEGDQDPLQVQIVVSDITPVQAVLGFHATMVMNFITWDRVVSLYPAGTFEHRRALVTYNLAKHFDSAMIKYAARGFRIDSTLFDDKTTRGSFKFGTRWVGDSHCWVVKLDTAGLTPPAVPVQWEVNSWDLGYHVDHNPVETFGACAIKSSPIRSIIFRHRYCVTNGFFDYLLQVMKTQGNYEFERMQAMELAPGVGPAYGQAKPEGFC</sequence>
<proteinExistence type="predicted"/>
<keyword evidence="2" id="KW-1185">Reference proteome</keyword>
<evidence type="ECO:0000313" key="1">
    <source>
        <dbReference type="EMBL" id="KZV93086.1"/>
    </source>
</evidence>
<accession>A0A165I9G4</accession>